<keyword evidence="4" id="KW-1185">Reference proteome</keyword>
<dbReference type="AlphaFoldDB" id="L0DDN2"/>
<dbReference type="RefSeq" id="WP_015246080.1">
    <property type="nucleotide sequence ID" value="NC_019892.1"/>
</dbReference>
<feature type="transmembrane region" description="Helical" evidence="2">
    <location>
        <begin position="192"/>
        <end position="214"/>
    </location>
</feature>
<keyword evidence="2" id="KW-0812">Transmembrane</keyword>
<dbReference type="HOGENOM" id="CLU_494222_0_0_0"/>
<feature type="transmembrane region" description="Helical" evidence="2">
    <location>
        <begin position="388"/>
        <end position="407"/>
    </location>
</feature>
<evidence type="ECO:0000313" key="4">
    <source>
        <dbReference type="Proteomes" id="UP000010798"/>
    </source>
</evidence>
<keyword evidence="2" id="KW-1133">Transmembrane helix</keyword>
<protein>
    <recommendedName>
        <fullName evidence="5">Glycosyltransferase RgtA/B/C/D-like domain-containing protein</fullName>
    </recommendedName>
</protein>
<dbReference type="OrthoDB" id="242605at2"/>
<feature type="transmembrane region" description="Helical" evidence="2">
    <location>
        <begin position="413"/>
        <end position="431"/>
    </location>
</feature>
<evidence type="ECO:0008006" key="5">
    <source>
        <dbReference type="Google" id="ProtNLM"/>
    </source>
</evidence>
<feature type="transmembrane region" description="Helical" evidence="2">
    <location>
        <begin position="36"/>
        <end position="57"/>
    </location>
</feature>
<organism evidence="3 4">
    <name type="scientific">Singulisphaera acidiphila (strain ATCC BAA-1392 / DSM 18658 / VKM B-2454 / MOB10)</name>
    <dbReference type="NCBI Taxonomy" id="886293"/>
    <lineage>
        <taxon>Bacteria</taxon>
        <taxon>Pseudomonadati</taxon>
        <taxon>Planctomycetota</taxon>
        <taxon>Planctomycetia</taxon>
        <taxon>Isosphaerales</taxon>
        <taxon>Isosphaeraceae</taxon>
        <taxon>Singulisphaera</taxon>
    </lineage>
</organism>
<dbReference type="EMBL" id="CP003364">
    <property type="protein sequence ID" value="AGA26928.1"/>
    <property type="molecule type" value="Genomic_DNA"/>
</dbReference>
<reference evidence="3 4" key="1">
    <citation type="submission" date="2012-02" db="EMBL/GenBank/DDBJ databases">
        <title>Complete sequence of chromosome of Singulisphaera acidiphila DSM 18658.</title>
        <authorList>
            <consortium name="US DOE Joint Genome Institute (JGI-PGF)"/>
            <person name="Lucas S."/>
            <person name="Copeland A."/>
            <person name="Lapidus A."/>
            <person name="Glavina del Rio T."/>
            <person name="Dalin E."/>
            <person name="Tice H."/>
            <person name="Bruce D."/>
            <person name="Goodwin L."/>
            <person name="Pitluck S."/>
            <person name="Peters L."/>
            <person name="Ovchinnikova G."/>
            <person name="Chertkov O."/>
            <person name="Kyrpides N."/>
            <person name="Mavromatis K."/>
            <person name="Ivanova N."/>
            <person name="Brettin T."/>
            <person name="Detter J.C."/>
            <person name="Han C."/>
            <person name="Larimer F."/>
            <person name="Land M."/>
            <person name="Hauser L."/>
            <person name="Markowitz V."/>
            <person name="Cheng J.-F."/>
            <person name="Hugenholtz P."/>
            <person name="Woyke T."/>
            <person name="Wu D."/>
            <person name="Tindall B."/>
            <person name="Pomrenke H."/>
            <person name="Brambilla E."/>
            <person name="Klenk H.-P."/>
            <person name="Eisen J.A."/>
        </authorList>
    </citation>
    <scope>NUCLEOTIDE SEQUENCE [LARGE SCALE GENOMIC DNA]</scope>
    <source>
        <strain evidence="4">ATCC BAA-1392 / DSM 18658 / VKM B-2454 / MOB10</strain>
    </source>
</reference>
<dbReference type="Proteomes" id="UP000010798">
    <property type="component" value="Chromosome"/>
</dbReference>
<dbReference type="KEGG" id="saci:Sinac_2626"/>
<evidence type="ECO:0000256" key="1">
    <source>
        <dbReference type="SAM" id="MobiDB-lite"/>
    </source>
</evidence>
<feature type="transmembrane region" description="Helical" evidence="2">
    <location>
        <begin position="325"/>
        <end position="345"/>
    </location>
</feature>
<feature type="region of interest" description="Disordered" evidence="1">
    <location>
        <begin position="299"/>
        <end position="319"/>
    </location>
</feature>
<evidence type="ECO:0000313" key="3">
    <source>
        <dbReference type="EMBL" id="AGA26928.1"/>
    </source>
</evidence>
<keyword evidence="2" id="KW-0472">Membrane</keyword>
<feature type="transmembrane region" description="Helical" evidence="2">
    <location>
        <begin position="234"/>
        <end position="251"/>
    </location>
</feature>
<dbReference type="STRING" id="886293.Sinac_2626"/>
<proteinExistence type="predicted"/>
<accession>L0DDN2</accession>
<name>L0DDN2_SINAD</name>
<feature type="transmembrane region" description="Helical" evidence="2">
    <location>
        <begin position="142"/>
        <end position="161"/>
    </location>
</feature>
<feature type="transmembrane region" description="Helical" evidence="2">
    <location>
        <begin position="105"/>
        <end position="130"/>
    </location>
</feature>
<feature type="transmembrane region" description="Helical" evidence="2">
    <location>
        <begin position="357"/>
        <end position="376"/>
    </location>
</feature>
<sequence>MIEPALASTTETGPIEPPIAATDQAQENVTRHRQHWPYLVVFLAMVWIAVVRVPLILNAQIHLDSDLAVDGLTLGEAVQGHWRWHYPATPHIGIPPVLYSLPQALIWGANPFTLVSGGTVAYIGLVLATFALTRIAFGRTAAVWGLVPLTFASTGAIWLSGRITGGHLSAVLCHAIAFLLLYLALTRSGLKYAIALGVWCGFGVYVDSMFLLTLSGLVPAAIWAWWRMGRSRRGLLAALVFIPAFLVGVAPREIGARVDPHNAYPQGFLSSFDTAVLINHIRLLGLDCLPRLITGHRLPDLQSDPSPSELGDPGPNNSPRDTSPLALAVTVVVLVMFLAAIRALADPSSTRGDHAANAIRWGLLISGAATLFAFVIYREIFNPDNYRYLVDILVLWSVGFGLAMRSLVQMGRAGLAIAVLCGATMAGLMTLDTGRWYHQFGWVNSVGQPKRVPLDDPVLAWLDAHPDVDSFLTGYWDAYRLTFLSDRPVRGIPYPVYPNRFPEWSRALPKGHPQIVIARRFQRGGAFVERAFQSGGQFLERNNRFYIISWP</sequence>
<evidence type="ECO:0000256" key="2">
    <source>
        <dbReference type="SAM" id="Phobius"/>
    </source>
</evidence>
<feature type="transmembrane region" description="Helical" evidence="2">
    <location>
        <begin position="167"/>
        <end position="185"/>
    </location>
</feature>
<gene>
    <name evidence="3" type="ordered locus">Sinac_2626</name>
</gene>